<feature type="region of interest" description="Disordered" evidence="1">
    <location>
        <begin position="56"/>
        <end position="87"/>
    </location>
</feature>
<evidence type="ECO:0000313" key="2">
    <source>
        <dbReference type="EMBL" id="KIK29645.1"/>
    </source>
</evidence>
<protein>
    <submittedName>
        <fullName evidence="2">Uncharacterized protein</fullName>
    </submittedName>
</protein>
<name>A0A0C9YX14_9AGAM</name>
<proteinExistence type="predicted"/>
<gene>
    <name evidence="2" type="ORF">PISMIDRAFT_6889</name>
</gene>
<dbReference type="EMBL" id="KN833689">
    <property type="protein sequence ID" value="KIK29645.1"/>
    <property type="molecule type" value="Genomic_DNA"/>
</dbReference>
<reference evidence="3" key="2">
    <citation type="submission" date="2015-01" db="EMBL/GenBank/DDBJ databases">
        <title>Evolutionary Origins and Diversification of the Mycorrhizal Mutualists.</title>
        <authorList>
            <consortium name="DOE Joint Genome Institute"/>
            <consortium name="Mycorrhizal Genomics Consortium"/>
            <person name="Kohler A."/>
            <person name="Kuo A."/>
            <person name="Nagy L.G."/>
            <person name="Floudas D."/>
            <person name="Copeland A."/>
            <person name="Barry K.W."/>
            <person name="Cichocki N."/>
            <person name="Veneault-Fourrey C."/>
            <person name="LaButti K."/>
            <person name="Lindquist E.A."/>
            <person name="Lipzen A."/>
            <person name="Lundell T."/>
            <person name="Morin E."/>
            <person name="Murat C."/>
            <person name="Riley R."/>
            <person name="Ohm R."/>
            <person name="Sun H."/>
            <person name="Tunlid A."/>
            <person name="Henrissat B."/>
            <person name="Grigoriev I.V."/>
            <person name="Hibbett D.S."/>
            <person name="Martin F."/>
        </authorList>
    </citation>
    <scope>NUCLEOTIDE SEQUENCE [LARGE SCALE GENOMIC DNA]</scope>
    <source>
        <strain evidence="3">441</strain>
    </source>
</reference>
<evidence type="ECO:0000256" key="1">
    <source>
        <dbReference type="SAM" id="MobiDB-lite"/>
    </source>
</evidence>
<dbReference type="HOGENOM" id="CLU_2122030_0_0_1"/>
<accession>A0A0C9YX14</accession>
<keyword evidence="3" id="KW-1185">Reference proteome</keyword>
<sequence>MLAKSDADDKIAGGMHVGSVWEDIGHVLEELDEDQDPPPVPASPNVNVDILEELEAEQDPPLVPASPGSSIMGSENDRFQWQPHPLPEPILSDMERLEIEHEGLINLGVEEEGQ</sequence>
<dbReference type="Proteomes" id="UP000054018">
    <property type="component" value="Unassembled WGS sequence"/>
</dbReference>
<evidence type="ECO:0000313" key="3">
    <source>
        <dbReference type="Proteomes" id="UP000054018"/>
    </source>
</evidence>
<dbReference type="AlphaFoldDB" id="A0A0C9YX14"/>
<organism evidence="2 3">
    <name type="scientific">Pisolithus microcarpus 441</name>
    <dbReference type="NCBI Taxonomy" id="765257"/>
    <lineage>
        <taxon>Eukaryota</taxon>
        <taxon>Fungi</taxon>
        <taxon>Dikarya</taxon>
        <taxon>Basidiomycota</taxon>
        <taxon>Agaricomycotina</taxon>
        <taxon>Agaricomycetes</taxon>
        <taxon>Agaricomycetidae</taxon>
        <taxon>Boletales</taxon>
        <taxon>Sclerodermatineae</taxon>
        <taxon>Pisolithaceae</taxon>
        <taxon>Pisolithus</taxon>
    </lineage>
</organism>
<reference evidence="2 3" key="1">
    <citation type="submission" date="2014-04" db="EMBL/GenBank/DDBJ databases">
        <authorList>
            <consortium name="DOE Joint Genome Institute"/>
            <person name="Kuo A."/>
            <person name="Kohler A."/>
            <person name="Costa M.D."/>
            <person name="Nagy L.G."/>
            <person name="Floudas D."/>
            <person name="Copeland A."/>
            <person name="Barry K.W."/>
            <person name="Cichocki N."/>
            <person name="Veneault-Fourrey C."/>
            <person name="LaButti K."/>
            <person name="Lindquist E.A."/>
            <person name="Lipzen A."/>
            <person name="Lundell T."/>
            <person name="Morin E."/>
            <person name="Murat C."/>
            <person name="Sun H."/>
            <person name="Tunlid A."/>
            <person name="Henrissat B."/>
            <person name="Grigoriev I.V."/>
            <person name="Hibbett D.S."/>
            <person name="Martin F."/>
            <person name="Nordberg H.P."/>
            <person name="Cantor M.N."/>
            <person name="Hua S.X."/>
        </authorList>
    </citation>
    <scope>NUCLEOTIDE SEQUENCE [LARGE SCALE GENOMIC DNA]</scope>
    <source>
        <strain evidence="2 3">441</strain>
    </source>
</reference>